<evidence type="ECO:0000313" key="12">
    <source>
        <dbReference type="Proteomes" id="UP000280708"/>
    </source>
</evidence>
<dbReference type="Proteomes" id="UP000280708">
    <property type="component" value="Chromosome"/>
</dbReference>
<dbReference type="GeneID" id="57776229"/>
<evidence type="ECO:0000313" key="2">
    <source>
        <dbReference type="EMBL" id="AYO77719.1"/>
    </source>
</evidence>
<evidence type="ECO:0000313" key="3">
    <source>
        <dbReference type="EMBL" id="KEZ21196.1"/>
    </source>
</evidence>
<dbReference type="SUPFAM" id="SSF56235">
    <property type="entry name" value="N-terminal nucleophile aminohydrolases (Ntn hydrolases)"/>
    <property type="match status" value="1"/>
</dbReference>
<reference evidence="2 12" key="5">
    <citation type="submission" date="2018-10" db="EMBL/GenBank/DDBJ databases">
        <title>Characterization and genome analysis of a novel bacterium Sphingobium yanoikuyae SJTF8 capable of degrading PAHs.</title>
        <authorList>
            <person name="Yin C."/>
            <person name="Xiong W."/>
            <person name="Liang R."/>
        </authorList>
    </citation>
    <scope>NUCLEOTIDE SEQUENCE [LARGE SCALE GENOMIC DNA]</scope>
    <source>
        <strain evidence="2 12">SJTF8</strain>
    </source>
</reference>
<dbReference type="AlphaFoldDB" id="A0A085K747"/>
<evidence type="ECO:0000313" key="9">
    <source>
        <dbReference type="Proteomes" id="UP000028534"/>
    </source>
</evidence>
<dbReference type="EMBL" id="QRAL01000001">
    <property type="protein sequence ID" value="RSU62287.1"/>
    <property type="molecule type" value="Genomic_DNA"/>
</dbReference>
<dbReference type="RefSeq" id="WP_004212142.1">
    <property type="nucleotide sequence ID" value="NZ_CAIGKD010000006.1"/>
</dbReference>
<dbReference type="PIRSF" id="PIRSF009120">
    <property type="entry name" value="UCP009120_prtse"/>
    <property type="match status" value="1"/>
</dbReference>
<reference evidence="3 9" key="1">
    <citation type="submission" date="2014-03" db="EMBL/GenBank/DDBJ databases">
        <title>Genome sequence of Sphingobium yanoikuyae B1.</title>
        <authorList>
            <person name="Gan H.M."/>
            <person name="Gan H.Y."/>
            <person name="Savka M.A."/>
        </authorList>
    </citation>
    <scope>NUCLEOTIDE SEQUENCE [LARGE SCALE GENOMIC DNA]</scope>
    <source>
        <strain evidence="3 9">B1</strain>
    </source>
</reference>
<dbReference type="EMBL" id="JAOCKX010000022">
    <property type="protein sequence ID" value="MDH2132574.1"/>
    <property type="molecule type" value="Genomic_DNA"/>
</dbReference>
<dbReference type="KEGG" id="sya:A6768_05185"/>
<evidence type="ECO:0000313" key="11">
    <source>
        <dbReference type="Proteomes" id="UP000219422"/>
    </source>
</evidence>
<dbReference type="Proteomes" id="UP000287401">
    <property type="component" value="Unassembled WGS sequence"/>
</dbReference>
<keyword evidence="3" id="KW-0647">Proteasome</keyword>
<dbReference type="EMBL" id="CP047218">
    <property type="protein sequence ID" value="QHD67580.1"/>
    <property type="molecule type" value="Genomic_DNA"/>
</dbReference>
<evidence type="ECO:0000313" key="14">
    <source>
        <dbReference type="Proteomes" id="UP000464086"/>
    </source>
</evidence>
<reference evidence="5 10" key="2">
    <citation type="submission" date="2016-02" db="EMBL/GenBank/DDBJ databases">
        <authorList>
            <person name="Wen L."/>
            <person name="He K."/>
            <person name="Yang H."/>
        </authorList>
    </citation>
    <scope>NUCLEOTIDE SEQUENCE [LARGE SCALE GENOMIC DNA]</scope>
    <source>
        <strain evidence="5 10">CD09_2</strain>
    </source>
</reference>
<sequence length="245" mass="27221">MTYCVAVRVDQGLVMLSDTRTNAGMDNIARFRKSFTYHVEGERAITLLCSGNLSITQGVKTMLSRAIREAESDPEVETILNCDTMHRAAQLVGDAMRTMQGRYRESIAMDGSAASASIMIAGQRKGGKPRLYLIYSAGNFIEATEDTPFFQIGEHKYGKPILDRIIQRETSLEDATKAVLVSMDSTLRSNLSVGMPLDLTVIETDTFDFRVRTRIEADNEEFAMISQGWSAALRKGFEDLPNVLD</sequence>
<dbReference type="EMBL" id="LSTR01000057">
    <property type="protein sequence ID" value="OAH41297.1"/>
    <property type="molecule type" value="Genomic_DNA"/>
</dbReference>
<keyword evidence="3" id="KW-0378">Hydrolase</keyword>
<evidence type="ECO:0000313" key="4">
    <source>
        <dbReference type="EMBL" id="MDH2132574.1"/>
    </source>
</evidence>
<dbReference type="Gene3D" id="3.60.20.10">
    <property type="entry name" value="Glutamine Phosphoribosylpyrophosphate, subunit 1, domain 1"/>
    <property type="match status" value="1"/>
</dbReference>
<dbReference type="Pfam" id="PF00227">
    <property type="entry name" value="Proteasome"/>
    <property type="match status" value="1"/>
</dbReference>
<evidence type="ECO:0000313" key="8">
    <source>
        <dbReference type="EMBL" id="RSU62287.1"/>
    </source>
</evidence>
<dbReference type="GO" id="GO:0051603">
    <property type="term" value="P:proteolysis involved in protein catabolic process"/>
    <property type="evidence" value="ECO:0007669"/>
    <property type="project" value="InterPro"/>
</dbReference>
<reference evidence="7 15" key="7">
    <citation type="submission" date="2020-04" db="EMBL/GenBank/DDBJ databases">
        <title>The Whole Genome Analysis of High salt-tolerant Sphingobium yanoikuyae YC-XJ2 with Aryl organophosphorus flame retardants (aryl-OPFRs)-degrading capacity and characteristics of Related phosphotriesterase.</title>
        <authorList>
            <person name="Li X."/>
        </authorList>
    </citation>
    <scope>NUCLEOTIDE SEQUENCE [LARGE SCALE GENOMIC DNA]</scope>
    <source>
        <strain evidence="7 15">YC-XJ2</strain>
    </source>
</reference>
<reference evidence="8 13" key="4">
    <citation type="submission" date="2018-07" db="EMBL/GenBank/DDBJ databases">
        <title>Genomic and Epidemiologic Investigation of an Indolent Hospital Outbreak.</title>
        <authorList>
            <person name="Johnson R.C."/>
            <person name="Deming C."/>
            <person name="Conlan S."/>
            <person name="Zellmer C.J."/>
            <person name="Michelin A.V."/>
            <person name="Lee-Lin S."/>
            <person name="Thomas P.J."/>
            <person name="Park M."/>
            <person name="Weingarten R.A."/>
            <person name="Less J."/>
            <person name="Dekker J.P."/>
            <person name="Frank K.M."/>
            <person name="Musser K.A."/>
            <person name="Mcquiston J.R."/>
            <person name="Henderson D.K."/>
            <person name="Lau A.F."/>
            <person name="Palmore T.N."/>
            <person name="Segre J.A."/>
        </authorList>
    </citation>
    <scope>NUCLEOTIDE SEQUENCE [LARGE SCALE GENOMIC DNA]</scope>
    <source>
        <strain evidence="8 13">SK-NIH.Env6_1116</strain>
    </source>
</reference>
<dbReference type="eggNOG" id="COG3484">
    <property type="taxonomic scope" value="Bacteria"/>
</dbReference>
<reference evidence="1 11" key="3">
    <citation type="submission" date="2017-10" db="EMBL/GenBank/DDBJ databases">
        <title>Sphingobium yanoikuyae S72.</title>
        <authorList>
            <person name="Sanchez E."/>
            <person name="Bustos P."/>
            <person name="Mendoza P."/>
            <person name="Guo X."/>
            <person name="Mendoza A."/>
        </authorList>
    </citation>
    <scope>NUCLEOTIDE SEQUENCE [LARGE SCALE GENOMIC DNA]</scope>
    <source>
        <strain evidence="1 11">S72</strain>
    </source>
</reference>
<organism evidence="3 9">
    <name type="scientific">Sphingobium yanoikuyae</name>
    <name type="common">Sphingomonas yanoikuyae</name>
    <dbReference type="NCBI Taxonomy" id="13690"/>
    <lineage>
        <taxon>Bacteria</taxon>
        <taxon>Pseudomonadati</taxon>
        <taxon>Pseudomonadota</taxon>
        <taxon>Alphaproteobacteria</taxon>
        <taxon>Sphingomonadales</taxon>
        <taxon>Sphingomonadaceae</taxon>
        <taxon>Sphingobium</taxon>
    </lineage>
</organism>
<name>A0A085K747_SPHYA</name>
<reference evidence="6 14" key="6">
    <citation type="submission" date="2019-12" db="EMBL/GenBank/DDBJ databases">
        <title>Functional and genomic insights into the Sphingobium yanoikuyae YC-JY1, a bacterium efficiently degrading bisphenol A.</title>
        <authorList>
            <person name="Jia Y."/>
            <person name="Li X."/>
            <person name="Wang J."/>
            <person name="Eltoukhy A."/>
            <person name="Lamraoui I."/>
            <person name="Yan Y."/>
        </authorList>
    </citation>
    <scope>NUCLEOTIDE SEQUENCE [LARGE SCALE GENOMIC DNA]</scope>
    <source>
        <strain evidence="6 14">YC-JY1</strain>
    </source>
</reference>
<dbReference type="GO" id="GO:0005839">
    <property type="term" value="C:proteasome core complex"/>
    <property type="evidence" value="ECO:0007669"/>
    <property type="project" value="InterPro"/>
</dbReference>
<dbReference type="PATRIC" id="fig|13690.10.peg.673"/>
<protein>
    <submittedName>
        <fullName evidence="1">Peptidase</fullName>
    </submittedName>
    <submittedName>
        <fullName evidence="3">Putative proteasome-type protease</fullName>
    </submittedName>
</protein>
<dbReference type="Proteomes" id="UP000464086">
    <property type="component" value="Chromosome"/>
</dbReference>
<dbReference type="OrthoDB" id="9786336at2"/>
<evidence type="ECO:0000313" key="1">
    <source>
        <dbReference type="EMBL" id="ATI79475.1"/>
    </source>
</evidence>
<dbReference type="EMBL" id="CP033230">
    <property type="protein sequence ID" value="AYO77719.1"/>
    <property type="molecule type" value="Genomic_DNA"/>
</dbReference>
<dbReference type="Proteomes" id="UP000502611">
    <property type="component" value="Chromosome"/>
</dbReference>
<evidence type="ECO:0000313" key="5">
    <source>
        <dbReference type="EMBL" id="OAH41297.1"/>
    </source>
</evidence>
<dbReference type="Proteomes" id="UP000028534">
    <property type="component" value="Unassembled WGS sequence"/>
</dbReference>
<keyword evidence="3" id="KW-0645">Protease</keyword>
<dbReference type="Proteomes" id="UP000219422">
    <property type="component" value="Chromosome"/>
</dbReference>
<dbReference type="STRING" id="13690.AX777_11470"/>
<dbReference type="InterPro" id="IPR016545">
    <property type="entry name" value="UCP009120_prtse"/>
</dbReference>
<evidence type="ECO:0000313" key="7">
    <source>
        <dbReference type="EMBL" id="QJR01779.1"/>
    </source>
</evidence>
<dbReference type="InterPro" id="IPR001353">
    <property type="entry name" value="Proteasome_sua/b"/>
</dbReference>
<dbReference type="EMBL" id="JGVR01000002">
    <property type="protein sequence ID" value="KEZ21196.1"/>
    <property type="molecule type" value="Genomic_DNA"/>
</dbReference>
<evidence type="ECO:0000313" key="15">
    <source>
        <dbReference type="Proteomes" id="UP000502611"/>
    </source>
</evidence>
<dbReference type="InterPro" id="IPR029055">
    <property type="entry name" value="Ntn_hydrolases_N"/>
</dbReference>
<proteinExistence type="predicted"/>
<dbReference type="Proteomes" id="UP001162318">
    <property type="component" value="Unassembled WGS sequence"/>
</dbReference>
<evidence type="ECO:0000313" key="13">
    <source>
        <dbReference type="Proteomes" id="UP000287401"/>
    </source>
</evidence>
<dbReference type="Proteomes" id="UP000077262">
    <property type="component" value="Unassembled WGS sequence"/>
</dbReference>
<evidence type="ECO:0000313" key="6">
    <source>
        <dbReference type="EMBL" id="QHD67580.1"/>
    </source>
</evidence>
<accession>A0A085K747</accession>
<dbReference type="EMBL" id="CP053021">
    <property type="protein sequence ID" value="QJR01779.1"/>
    <property type="molecule type" value="Genomic_DNA"/>
</dbReference>
<reference evidence="4" key="8">
    <citation type="submission" date="2022-09" db="EMBL/GenBank/DDBJ databases">
        <title>Intensive care unit water sources are persistently colonized with multi-drug resistant bacteria and are the site of extensive horizontal gene transfer of antibiotic resistance genes.</title>
        <authorList>
            <person name="Diorio-Toth L."/>
        </authorList>
    </citation>
    <scope>NUCLEOTIDE SEQUENCE</scope>
    <source>
        <strain evidence="4">GD03659</strain>
    </source>
</reference>
<dbReference type="EMBL" id="CP023741">
    <property type="protein sequence ID" value="ATI79475.1"/>
    <property type="molecule type" value="Genomic_DNA"/>
</dbReference>
<gene>
    <name evidence="1" type="ORF">A6768_05185</name>
    <name evidence="5" type="ORF">AX777_11470</name>
    <name evidence="3" type="ORF">CP98_00647</name>
    <name evidence="8" type="ORF">DAH51_01655</name>
    <name evidence="2" type="ORF">EBF16_13035</name>
    <name evidence="6" type="ORF">GS397_11320</name>
    <name evidence="7" type="ORF">HH800_05950</name>
    <name evidence="4" type="ORF">N5J77_15710</name>
</gene>
<evidence type="ECO:0000313" key="10">
    <source>
        <dbReference type="Proteomes" id="UP000077262"/>
    </source>
</evidence>
<dbReference type="GO" id="GO:0008233">
    <property type="term" value="F:peptidase activity"/>
    <property type="evidence" value="ECO:0007669"/>
    <property type="project" value="UniProtKB-KW"/>
</dbReference>